<dbReference type="GO" id="GO:0031902">
    <property type="term" value="C:late endosome membrane"/>
    <property type="evidence" value="ECO:0007669"/>
    <property type="project" value="UniProtKB-SubCell"/>
</dbReference>
<evidence type="ECO:0000256" key="13">
    <source>
        <dbReference type="ARBA" id="ARBA00035628"/>
    </source>
</evidence>
<feature type="signal peptide" evidence="18">
    <location>
        <begin position="1"/>
        <end position="21"/>
    </location>
</feature>
<feature type="compositionally biased region" description="Pro residues" evidence="16">
    <location>
        <begin position="144"/>
        <end position="158"/>
    </location>
</feature>
<reference evidence="19" key="1">
    <citation type="submission" date="2025-08" db="UniProtKB">
        <authorList>
            <consortium name="Ensembl"/>
        </authorList>
    </citation>
    <scope>IDENTIFICATION</scope>
</reference>
<keyword evidence="12" id="KW-0968">Cytoplasmic vesicle</keyword>
<dbReference type="OrthoDB" id="6629737at2759"/>
<keyword evidence="6" id="KW-0967">Endosome</keyword>
<dbReference type="PRINTS" id="PR02068">
    <property type="entry name" value="VOPPROTEIN1"/>
</dbReference>
<evidence type="ECO:0000256" key="4">
    <source>
        <dbReference type="ARBA" id="ARBA00022692"/>
    </source>
</evidence>
<name>A0A8C5MG39_9ANUR</name>
<dbReference type="AlphaFoldDB" id="A0A8C5MG39"/>
<protein>
    <recommendedName>
        <fullName evidence="14">WW domain binding protein VOPP1</fullName>
    </recommendedName>
    <alternativeName>
        <fullName evidence="15">Vesicular, overexpressed in cancer, prosurvival protein 1</fullName>
    </alternativeName>
</protein>
<keyword evidence="5 18" id="KW-0732">Signal</keyword>
<keyword evidence="4 17" id="KW-0812">Transmembrane</keyword>
<evidence type="ECO:0000256" key="3">
    <source>
        <dbReference type="ARBA" id="ARBA00006655"/>
    </source>
</evidence>
<feature type="chain" id="PRO_5034327999" description="WW domain binding protein VOPP1" evidence="18">
    <location>
        <begin position="22"/>
        <end position="166"/>
    </location>
</feature>
<keyword evidence="20" id="KW-1185">Reference proteome</keyword>
<evidence type="ECO:0000256" key="11">
    <source>
        <dbReference type="ARBA" id="ARBA00023228"/>
    </source>
</evidence>
<dbReference type="InterPro" id="IPR026229">
    <property type="entry name" value="VOPP1"/>
</dbReference>
<keyword evidence="7 17" id="KW-1133">Transmembrane helix</keyword>
<dbReference type="GeneTree" id="ENSGT00390000015821"/>
<feature type="transmembrane region" description="Helical" evidence="17">
    <location>
        <begin position="60"/>
        <end position="80"/>
    </location>
</feature>
<evidence type="ECO:0000313" key="19">
    <source>
        <dbReference type="Ensembl" id="ENSLLEP00000012533.1"/>
    </source>
</evidence>
<keyword evidence="9 17" id="KW-0472">Membrane</keyword>
<gene>
    <name evidence="19" type="primary">VOPP1</name>
</gene>
<evidence type="ECO:0000256" key="14">
    <source>
        <dbReference type="ARBA" id="ARBA00035708"/>
    </source>
</evidence>
<organism evidence="19 20">
    <name type="scientific">Leptobrachium leishanense</name>
    <name type="common">Leishan spiny toad</name>
    <dbReference type="NCBI Taxonomy" id="445787"/>
    <lineage>
        <taxon>Eukaryota</taxon>
        <taxon>Metazoa</taxon>
        <taxon>Chordata</taxon>
        <taxon>Craniata</taxon>
        <taxon>Vertebrata</taxon>
        <taxon>Euteleostomi</taxon>
        <taxon>Amphibia</taxon>
        <taxon>Batrachia</taxon>
        <taxon>Anura</taxon>
        <taxon>Pelobatoidea</taxon>
        <taxon>Megophryidae</taxon>
        <taxon>Leptobrachium</taxon>
    </lineage>
</organism>
<evidence type="ECO:0000313" key="20">
    <source>
        <dbReference type="Proteomes" id="UP000694569"/>
    </source>
</evidence>
<evidence type="ECO:0000256" key="9">
    <source>
        <dbReference type="ARBA" id="ARBA00023136"/>
    </source>
</evidence>
<keyword evidence="10" id="KW-0804">Transcription</keyword>
<comment type="subcellular location">
    <subcellularLocation>
        <location evidence="1">Cytoplasmic vesicle membrane</location>
        <topology evidence="1">Single-pass type I membrane protein</topology>
    </subcellularLocation>
    <subcellularLocation>
        <location evidence="13">Late endosome membrane</location>
        <topology evidence="13">Single-pass membrane protein</topology>
    </subcellularLocation>
    <subcellularLocation>
        <location evidence="2">Lysosome membrane</location>
        <topology evidence="2">Single-pass membrane protein</topology>
    </subcellularLocation>
</comment>
<evidence type="ECO:0000256" key="7">
    <source>
        <dbReference type="ARBA" id="ARBA00022989"/>
    </source>
</evidence>
<evidence type="ECO:0000256" key="16">
    <source>
        <dbReference type="SAM" id="MobiDB-lite"/>
    </source>
</evidence>
<dbReference type="Proteomes" id="UP000694569">
    <property type="component" value="Unplaced"/>
</dbReference>
<evidence type="ECO:0000256" key="1">
    <source>
        <dbReference type="ARBA" id="ARBA00004358"/>
    </source>
</evidence>
<keyword evidence="8" id="KW-0805">Transcription regulation</keyword>
<accession>A0A8C5MG39</accession>
<evidence type="ECO:0000256" key="6">
    <source>
        <dbReference type="ARBA" id="ARBA00022753"/>
    </source>
</evidence>
<dbReference type="GO" id="GO:0005765">
    <property type="term" value="C:lysosomal membrane"/>
    <property type="evidence" value="ECO:0007669"/>
    <property type="project" value="UniProtKB-SubCell"/>
</dbReference>
<evidence type="ECO:0000256" key="2">
    <source>
        <dbReference type="ARBA" id="ARBA00004363"/>
    </source>
</evidence>
<feature type="compositionally biased region" description="Polar residues" evidence="16">
    <location>
        <begin position="130"/>
        <end position="141"/>
    </location>
</feature>
<dbReference type="Ensembl" id="ENSLLET00000013022.1">
    <property type="protein sequence ID" value="ENSLLEP00000012533.1"/>
    <property type="gene ID" value="ENSLLEG00000007950.1"/>
</dbReference>
<evidence type="ECO:0000256" key="15">
    <source>
        <dbReference type="ARBA" id="ARBA00035715"/>
    </source>
</evidence>
<keyword evidence="11" id="KW-0458">Lysosome</keyword>
<evidence type="ECO:0000256" key="5">
    <source>
        <dbReference type="ARBA" id="ARBA00022729"/>
    </source>
</evidence>
<evidence type="ECO:0000256" key="10">
    <source>
        <dbReference type="ARBA" id="ARBA00023163"/>
    </source>
</evidence>
<comment type="similarity">
    <text evidence="3">Belongs to the VOPP1/ECOP family.</text>
</comment>
<dbReference type="PANTHER" id="PTHR14971">
    <property type="entry name" value="VESICULAR, OVEREXPRESSED IN CANCER, PROSURVIVAL PROTEIN 1"/>
    <property type="match status" value="1"/>
</dbReference>
<proteinExistence type="inferred from homology"/>
<evidence type="ECO:0000256" key="18">
    <source>
        <dbReference type="SAM" id="SignalP"/>
    </source>
</evidence>
<feature type="region of interest" description="Disordered" evidence="16">
    <location>
        <begin position="122"/>
        <end position="166"/>
    </location>
</feature>
<reference evidence="19" key="2">
    <citation type="submission" date="2025-09" db="UniProtKB">
        <authorList>
            <consortium name="Ensembl"/>
        </authorList>
    </citation>
    <scope>IDENTIFICATION</scope>
</reference>
<evidence type="ECO:0000256" key="17">
    <source>
        <dbReference type="SAM" id="Phobius"/>
    </source>
</evidence>
<dbReference type="PANTHER" id="PTHR14971:SF2">
    <property type="entry name" value="VESICULAR, OVEREXPRESSED IN CANCER, PROSURVIVAL PROTEIN 1"/>
    <property type="match status" value="1"/>
</dbReference>
<evidence type="ECO:0000256" key="12">
    <source>
        <dbReference type="ARBA" id="ARBA00023329"/>
    </source>
</evidence>
<sequence>MKSLQCVGIFLLSVLLECADAKKHCWYFEGLYPTYYICRTYEDCCGSRCCIRALSIQRLWYLWFLLMMGVLFCCGAGFFIRRRMYPPLLVEEPTFNVSYTRQPVVPQAGPQPGLPYYSDPGGAAGIPATPSFNTQPSTPQGNPACPPPSYYNTPPPPYEEVIKSCK</sequence>
<evidence type="ECO:0000256" key="8">
    <source>
        <dbReference type="ARBA" id="ARBA00023015"/>
    </source>
</evidence>